<sequence>MRLRGPAELLSAMPYLMGFHPTDSLVALGLRGSGLHVQLRGDLPGDLPGDRDAGEVLAEHYAGLFSRNGIDGALLIGYGPPGRAEPFLRAVAAALERSGIALLDMLRTHEGRYWSLLCAAPGCCPPEGRAFDPTTSLVAAEATLAGLVALPDRAAVAAAFAGPHGPALDAMEEAGNRANLRVLRLVAGRDAAAIRALLAGAGRAALDLALARYGEGGRLTDDEVAWLQVLLHVVTFRDRAWERLDRDVRRAGHLGEAHRRLWTDLVRRCEPASVAPAATLLSYLSWRAGNGLHASLALDRALDADPDYSAAGLMAEILGRGLSPGQVPPIAPTRRRRRPPGRPRRSVDRPRRGPMRHAEPGKGRVTEPAKGRAIELGKGRVSEPGKGEPRGEARPDRAVSPGRDERRRRR</sequence>
<dbReference type="InterPro" id="IPR025447">
    <property type="entry name" value="DUF4192"/>
</dbReference>
<feature type="region of interest" description="Disordered" evidence="1">
    <location>
        <begin position="320"/>
        <end position="410"/>
    </location>
</feature>
<evidence type="ECO:0000256" key="1">
    <source>
        <dbReference type="SAM" id="MobiDB-lite"/>
    </source>
</evidence>
<evidence type="ECO:0000313" key="3">
    <source>
        <dbReference type="Proteomes" id="UP001500620"/>
    </source>
</evidence>
<accession>A0ABP8CV41</accession>
<dbReference type="EMBL" id="BAABAT010000001">
    <property type="protein sequence ID" value="GAA4243667.1"/>
    <property type="molecule type" value="Genomic_DNA"/>
</dbReference>
<reference evidence="3" key="1">
    <citation type="journal article" date="2019" name="Int. J. Syst. Evol. Microbiol.">
        <title>The Global Catalogue of Microorganisms (GCM) 10K type strain sequencing project: providing services to taxonomists for standard genome sequencing and annotation.</title>
        <authorList>
            <consortium name="The Broad Institute Genomics Platform"/>
            <consortium name="The Broad Institute Genome Sequencing Center for Infectious Disease"/>
            <person name="Wu L."/>
            <person name="Ma J."/>
        </authorList>
    </citation>
    <scope>NUCLEOTIDE SEQUENCE [LARGE SCALE GENOMIC DNA]</scope>
    <source>
        <strain evidence="3">JCM 17441</strain>
    </source>
</reference>
<evidence type="ECO:0008006" key="4">
    <source>
        <dbReference type="Google" id="ProtNLM"/>
    </source>
</evidence>
<feature type="compositionally biased region" description="Basic residues" evidence="1">
    <location>
        <begin position="333"/>
        <end position="344"/>
    </location>
</feature>
<name>A0ABP8CV41_9ACTN</name>
<keyword evidence="3" id="KW-1185">Reference proteome</keyword>
<dbReference type="Proteomes" id="UP001500620">
    <property type="component" value="Unassembled WGS sequence"/>
</dbReference>
<organism evidence="2 3">
    <name type="scientific">Dactylosporangium darangshiense</name>
    <dbReference type="NCBI Taxonomy" id="579108"/>
    <lineage>
        <taxon>Bacteria</taxon>
        <taxon>Bacillati</taxon>
        <taxon>Actinomycetota</taxon>
        <taxon>Actinomycetes</taxon>
        <taxon>Micromonosporales</taxon>
        <taxon>Micromonosporaceae</taxon>
        <taxon>Dactylosporangium</taxon>
    </lineage>
</organism>
<comment type="caution">
    <text evidence="2">The sequence shown here is derived from an EMBL/GenBank/DDBJ whole genome shotgun (WGS) entry which is preliminary data.</text>
</comment>
<gene>
    <name evidence="2" type="ORF">GCM10022255_003680</name>
</gene>
<proteinExistence type="predicted"/>
<feature type="compositionally biased region" description="Basic and acidic residues" evidence="1">
    <location>
        <begin position="345"/>
        <end position="410"/>
    </location>
</feature>
<protein>
    <recommendedName>
        <fullName evidence="4">DUF4192 domain-containing protein</fullName>
    </recommendedName>
</protein>
<dbReference type="Pfam" id="PF13830">
    <property type="entry name" value="DUF4192"/>
    <property type="match status" value="1"/>
</dbReference>
<evidence type="ECO:0000313" key="2">
    <source>
        <dbReference type="EMBL" id="GAA4243667.1"/>
    </source>
</evidence>